<keyword evidence="1" id="KW-1133">Transmembrane helix</keyword>
<protein>
    <submittedName>
        <fullName evidence="2">Uncharacterized protein</fullName>
    </submittedName>
</protein>
<gene>
    <name evidence="2" type="ORF">FB45DRAFT_1059695</name>
</gene>
<sequence>MSSPEPAAGEHSVFGCNPTTPFLRRVCGGRTLARTCLGIRLPDSPSAFSKIHSVFVIAIFVPFLFASAAAEKLQITNAPTAATPLLECDPTEIKWVGGSPPYIALAVDHHEGVICSIRRLDWIIADMDYDEQADDGDVLSAQPASTLARAPSALHPQAAMLGKATPAITLRTPDMTGADAATRFRAMVERLALVEAALTARDEDLPPNYSPGLNIVDEG</sequence>
<feature type="transmembrane region" description="Helical" evidence="1">
    <location>
        <begin position="51"/>
        <end position="70"/>
    </location>
</feature>
<accession>A0AAD7BSR0</accession>
<dbReference type="Proteomes" id="UP001221142">
    <property type="component" value="Unassembled WGS sequence"/>
</dbReference>
<keyword evidence="3" id="KW-1185">Reference proteome</keyword>
<evidence type="ECO:0000313" key="3">
    <source>
        <dbReference type="Proteomes" id="UP001221142"/>
    </source>
</evidence>
<evidence type="ECO:0000313" key="2">
    <source>
        <dbReference type="EMBL" id="KAJ7629098.1"/>
    </source>
</evidence>
<name>A0AAD7BSR0_9AGAR</name>
<organism evidence="2 3">
    <name type="scientific">Roridomyces roridus</name>
    <dbReference type="NCBI Taxonomy" id="1738132"/>
    <lineage>
        <taxon>Eukaryota</taxon>
        <taxon>Fungi</taxon>
        <taxon>Dikarya</taxon>
        <taxon>Basidiomycota</taxon>
        <taxon>Agaricomycotina</taxon>
        <taxon>Agaricomycetes</taxon>
        <taxon>Agaricomycetidae</taxon>
        <taxon>Agaricales</taxon>
        <taxon>Marasmiineae</taxon>
        <taxon>Mycenaceae</taxon>
        <taxon>Roridomyces</taxon>
    </lineage>
</organism>
<keyword evidence="1" id="KW-0812">Transmembrane</keyword>
<evidence type="ECO:0000256" key="1">
    <source>
        <dbReference type="SAM" id="Phobius"/>
    </source>
</evidence>
<comment type="caution">
    <text evidence="2">The sequence shown here is derived from an EMBL/GenBank/DDBJ whole genome shotgun (WGS) entry which is preliminary data.</text>
</comment>
<reference evidence="2" key="1">
    <citation type="submission" date="2023-03" db="EMBL/GenBank/DDBJ databases">
        <title>Massive genome expansion in bonnet fungi (Mycena s.s.) driven by repeated elements and novel gene families across ecological guilds.</title>
        <authorList>
            <consortium name="Lawrence Berkeley National Laboratory"/>
            <person name="Harder C.B."/>
            <person name="Miyauchi S."/>
            <person name="Viragh M."/>
            <person name="Kuo A."/>
            <person name="Thoen E."/>
            <person name="Andreopoulos B."/>
            <person name="Lu D."/>
            <person name="Skrede I."/>
            <person name="Drula E."/>
            <person name="Henrissat B."/>
            <person name="Morin E."/>
            <person name="Kohler A."/>
            <person name="Barry K."/>
            <person name="LaButti K."/>
            <person name="Morin E."/>
            <person name="Salamov A."/>
            <person name="Lipzen A."/>
            <person name="Mereny Z."/>
            <person name="Hegedus B."/>
            <person name="Baldrian P."/>
            <person name="Stursova M."/>
            <person name="Weitz H."/>
            <person name="Taylor A."/>
            <person name="Grigoriev I.V."/>
            <person name="Nagy L.G."/>
            <person name="Martin F."/>
            <person name="Kauserud H."/>
        </authorList>
    </citation>
    <scope>NUCLEOTIDE SEQUENCE</scope>
    <source>
        <strain evidence="2">9284</strain>
    </source>
</reference>
<dbReference type="AlphaFoldDB" id="A0AAD7BSR0"/>
<keyword evidence="1" id="KW-0472">Membrane</keyword>
<proteinExistence type="predicted"/>
<dbReference type="EMBL" id="JARKIF010000010">
    <property type="protein sequence ID" value="KAJ7629098.1"/>
    <property type="molecule type" value="Genomic_DNA"/>
</dbReference>